<sequence length="71" mass="7868">MPSLIENKTTDAAAHILLALCLSLSSPPAPPNTTMKNPSYSLIELGLHDRHTTFLYVSLSPFWFRVSELVL</sequence>
<keyword evidence="2" id="KW-1185">Reference proteome</keyword>
<gene>
    <name evidence="1" type="ORF">L2E82_31106</name>
</gene>
<organism evidence="1 2">
    <name type="scientific">Cichorium intybus</name>
    <name type="common">Chicory</name>
    <dbReference type="NCBI Taxonomy" id="13427"/>
    <lineage>
        <taxon>Eukaryota</taxon>
        <taxon>Viridiplantae</taxon>
        <taxon>Streptophyta</taxon>
        <taxon>Embryophyta</taxon>
        <taxon>Tracheophyta</taxon>
        <taxon>Spermatophyta</taxon>
        <taxon>Magnoliopsida</taxon>
        <taxon>eudicotyledons</taxon>
        <taxon>Gunneridae</taxon>
        <taxon>Pentapetalae</taxon>
        <taxon>asterids</taxon>
        <taxon>campanulids</taxon>
        <taxon>Asterales</taxon>
        <taxon>Asteraceae</taxon>
        <taxon>Cichorioideae</taxon>
        <taxon>Cichorieae</taxon>
        <taxon>Cichoriinae</taxon>
        <taxon>Cichorium</taxon>
    </lineage>
</organism>
<protein>
    <submittedName>
        <fullName evidence="1">Uncharacterized protein</fullName>
    </submittedName>
</protein>
<proteinExistence type="predicted"/>
<reference evidence="1 2" key="2">
    <citation type="journal article" date="2022" name="Mol. Ecol. Resour.">
        <title>The genomes of chicory, endive, great burdock and yacon provide insights into Asteraceae paleo-polyploidization history and plant inulin production.</title>
        <authorList>
            <person name="Fan W."/>
            <person name="Wang S."/>
            <person name="Wang H."/>
            <person name="Wang A."/>
            <person name="Jiang F."/>
            <person name="Liu H."/>
            <person name="Zhao H."/>
            <person name="Xu D."/>
            <person name="Zhang Y."/>
        </authorList>
    </citation>
    <scope>NUCLEOTIDE SEQUENCE [LARGE SCALE GENOMIC DNA]</scope>
    <source>
        <strain evidence="2">cv. Punajuju</strain>
        <tissue evidence="1">Leaves</tissue>
    </source>
</reference>
<evidence type="ECO:0000313" key="2">
    <source>
        <dbReference type="Proteomes" id="UP001055811"/>
    </source>
</evidence>
<accession>A0ACB9D2L7</accession>
<dbReference type="Proteomes" id="UP001055811">
    <property type="component" value="Linkage Group LG05"/>
</dbReference>
<comment type="caution">
    <text evidence="1">The sequence shown here is derived from an EMBL/GenBank/DDBJ whole genome shotgun (WGS) entry which is preliminary data.</text>
</comment>
<dbReference type="EMBL" id="CM042013">
    <property type="protein sequence ID" value="KAI3740636.1"/>
    <property type="molecule type" value="Genomic_DNA"/>
</dbReference>
<evidence type="ECO:0000313" key="1">
    <source>
        <dbReference type="EMBL" id="KAI3740636.1"/>
    </source>
</evidence>
<name>A0ACB9D2L7_CICIN</name>
<reference evidence="2" key="1">
    <citation type="journal article" date="2022" name="Mol. Ecol. Resour.">
        <title>The genomes of chicory, endive, great burdock and yacon provide insights into Asteraceae palaeo-polyploidization history and plant inulin production.</title>
        <authorList>
            <person name="Fan W."/>
            <person name="Wang S."/>
            <person name="Wang H."/>
            <person name="Wang A."/>
            <person name="Jiang F."/>
            <person name="Liu H."/>
            <person name="Zhao H."/>
            <person name="Xu D."/>
            <person name="Zhang Y."/>
        </authorList>
    </citation>
    <scope>NUCLEOTIDE SEQUENCE [LARGE SCALE GENOMIC DNA]</scope>
    <source>
        <strain evidence="2">cv. Punajuju</strain>
    </source>
</reference>